<dbReference type="InterPro" id="IPR011042">
    <property type="entry name" value="6-blade_b-propeller_TolB-like"/>
</dbReference>
<proteinExistence type="inferred from homology"/>
<evidence type="ECO:0000313" key="2">
    <source>
        <dbReference type="EMBL" id="RLE06512.1"/>
    </source>
</evidence>
<protein>
    <recommendedName>
        <fullName evidence="4">Peptidase MA-like domain-containing protein</fullName>
    </recommendedName>
</protein>
<dbReference type="Gene3D" id="2.120.10.30">
    <property type="entry name" value="TolB, C-terminal domain"/>
    <property type="match status" value="2"/>
</dbReference>
<dbReference type="SUPFAM" id="SSF82171">
    <property type="entry name" value="DPP6 N-terminal domain-like"/>
    <property type="match status" value="1"/>
</dbReference>
<evidence type="ECO:0000313" key="3">
    <source>
        <dbReference type="Proteomes" id="UP000277457"/>
    </source>
</evidence>
<dbReference type="PANTHER" id="PTHR36842:SF1">
    <property type="entry name" value="PROTEIN TOLB"/>
    <property type="match status" value="1"/>
</dbReference>
<evidence type="ECO:0008006" key="4">
    <source>
        <dbReference type="Google" id="ProtNLM"/>
    </source>
</evidence>
<dbReference type="PANTHER" id="PTHR36842">
    <property type="entry name" value="PROTEIN TOLB HOMOLOG"/>
    <property type="match status" value="1"/>
</dbReference>
<sequence>MRGKALKQFKLLCSLTFVMIHMLNLCLKAKIAILFFLLISFVVPAASFNHPELRWKVLETSHFLVHYHQNEETFAQEVANAAEEVYPHITSDLGYEPLRKTPIIIENYNDATGGYTSILTGKIVIQAQSDPNLTSGDLSWAKEVIAHEFTHVVTFAAIEESLFPLRRTMANLILPMWFVEGLAEYEGEKWHSLKEMVVGDEAREKKIMSEGDLGAFYFFEGWGRTAGYYQSESFLRYILRTYGRDKIAKILSHLRSQPLFRLIGEISLTTGEMSLYPLPRFISFNRTLVDVIGKSSSALYAEWRSWIMNKYKKESPKEPPFAPERLLTPRGRRNQHPVFSPSGDRIAFVSNRGYDYAIFDLYVMDVKERRARKLAKGVNPFISFSPDGEKIIYSRTTFYHPKRAFLSDLYFVDVKKGLETRLTFGLRASQPSFSPDGEKIVFVRKEGGNSNLYLMDLKTRDISPLTNDHDGLTQNFSPSFSPDGEKIAFTSFRGGQRDIYLLRLRDKVITPLTLDKADDRCPVFSPTGREIYFISDRKEGIFNLYSLDLETRKIKRYTQVKGGVFEPAISPDGKSILLSVYEKERFSVYLLPLEKLKGEQVPLKIKEKRGVIAEYRGKKRVEYPCLPYQPHLELQYILPWFSLSDGRSYFSLEGYACDVLEKHNLYFSTLLGEDILYDLAYVNRQFEPTLWTELYKLTGRSGERVGLSYPSSDKQSVGMSFQTEERDTFLYDGQPEFWQGKVNSLT</sequence>
<comment type="similarity">
    <text evidence="1">Belongs to the TolB family.</text>
</comment>
<dbReference type="InterPro" id="IPR011659">
    <property type="entry name" value="WD40"/>
</dbReference>
<dbReference type="Pfam" id="PF07676">
    <property type="entry name" value="PD40"/>
    <property type="match status" value="4"/>
</dbReference>
<organism evidence="2 3">
    <name type="scientific">Aerophobetes bacterium</name>
    <dbReference type="NCBI Taxonomy" id="2030807"/>
    <lineage>
        <taxon>Bacteria</taxon>
        <taxon>Candidatus Aerophobota</taxon>
    </lineage>
</organism>
<gene>
    <name evidence="2" type="ORF">DRZ78_04630</name>
</gene>
<comment type="caution">
    <text evidence="2">The sequence shown here is derived from an EMBL/GenBank/DDBJ whole genome shotgun (WGS) entry which is preliminary data.</text>
</comment>
<feature type="non-terminal residue" evidence="2">
    <location>
        <position position="746"/>
    </location>
</feature>
<dbReference type="EMBL" id="QMPY01000182">
    <property type="protein sequence ID" value="RLE06512.1"/>
    <property type="molecule type" value="Genomic_DNA"/>
</dbReference>
<reference evidence="2 3" key="1">
    <citation type="submission" date="2018-06" db="EMBL/GenBank/DDBJ databases">
        <title>Extensive metabolic versatility and redundancy in microbially diverse, dynamic hydrothermal sediments.</title>
        <authorList>
            <person name="Dombrowski N."/>
            <person name="Teske A."/>
            <person name="Baker B.J."/>
        </authorList>
    </citation>
    <scope>NUCLEOTIDE SEQUENCE [LARGE SCALE GENOMIC DNA]</scope>
    <source>
        <strain evidence="2">B7_G13</strain>
    </source>
</reference>
<dbReference type="Proteomes" id="UP000277457">
    <property type="component" value="Unassembled WGS sequence"/>
</dbReference>
<evidence type="ECO:0000256" key="1">
    <source>
        <dbReference type="ARBA" id="ARBA00009820"/>
    </source>
</evidence>
<name>A0A662CZ45_UNCAE</name>
<accession>A0A662CZ45</accession>
<dbReference type="AlphaFoldDB" id="A0A662CZ45"/>